<dbReference type="AlphaFoldDB" id="A0A4Q5LI30"/>
<comment type="caution">
    <text evidence="1">The sequence shown here is derived from an EMBL/GenBank/DDBJ whole genome shotgun (WGS) entry which is preliminary data.</text>
</comment>
<name>A0A4Q5LI30_9BACT</name>
<accession>A0A4Q5LI30</accession>
<keyword evidence="2" id="KW-1185">Reference proteome</keyword>
<gene>
    <name evidence="1" type="ORF">EWM57_00315</name>
</gene>
<evidence type="ECO:0000313" key="1">
    <source>
        <dbReference type="EMBL" id="RYU84804.1"/>
    </source>
</evidence>
<dbReference type="OrthoDB" id="883927at2"/>
<sequence>MRDYLTALLQPSLPDQALANVPAALLANLEAYLVGKTSYQDETGQRWIYAADLTAWASDLIYGAGMAVALPLATVDPADFRAVTLKLAP</sequence>
<evidence type="ECO:0000313" key="2">
    <source>
        <dbReference type="Proteomes" id="UP000294155"/>
    </source>
</evidence>
<dbReference type="EMBL" id="SEWE01000001">
    <property type="protein sequence ID" value="RYU84804.1"/>
    <property type="molecule type" value="Genomic_DNA"/>
</dbReference>
<organism evidence="1 2">
    <name type="scientific">Hymenobacter persicinus</name>
    <dbReference type="NCBI Taxonomy" id="2025506"/>
    <lineage>
        <taxon>Bacteria</taxon>
        <taxon>Pseudomonadati</taxon>
        <taxon>Bacteroidota</taxon>
        <taxon>Cytophagia</taxon>
        <taxon>Cytophagales</taxon>
        <taxon>Hymenobacteraceae</taxon>
        <taxon>Hymenobacter</taxon>
    </lineage>
</organism>
<proteinExistence type="predicted"/>
<dbReference type="Proteomes" id="UP000294155">
    <property type="component" value="Unassembled WGS sequence"/>
</dbReference>
<reference evidence="1 2" key="1">
    <citation type="submission" date="2019-02" db="EMBL/GenBank/DDBJ databases">
        <title>Bacterial novel species isolated from soil.</title>
        <authorList>
            <person name="Jung H.-Y."/>
        </authorList>
    </citation>
    <scope>NUCLEOTIDE SEQUENCE [LARGE SCALE GENOMIC DNA]</scope>
    <source>
        <strain evidence="1 2">1-3-3-3</strain>
    </source>
</reference>
<protein>
    <submittedName>
        <fullName evidence="1">Uncharacterized protein</fullName>
    </submittedName>
</protein>